<sequence>MISSTPSEYPSRHVTETRAAGGRSRTADSLDVVRITGAALLTGGLLLASGCSGGSDAAAPGDDTAAPTASAVTTTTVDATTTTTTTSVAPTTTAPPEICVVTVQPGDSLGGIVASLDGVTMDELLTENRMSETDIIHPGEQYDICPGNDVDDVTGTSRLAPSPAHVEVQQAELNELFAGTSLFELGIDGDSGPLTRQAICAARMLLGLPESTTHLPEGSDEEAAIFDATRDSFTIPRGAATWSSKWILINETCQVIVTGEGDERIVDIFPTSTGEPDYPTHNIQALDAYRYDPALDNDGWHDSTNFPSEVDNPLNGNMYKPIYFNGGQAIHGAGYIPPNPRSKGCARTFPHHQDRIIDWLGIDDIVEPVWNAGAIGATVSVVGEYRDL</sequence>
<evidence type="ECO:0000313" key="8">
    <source>
        <dbReference type="EMBL" id="TDT14504.1"/>
    </source>
</evidence>
<name>A0A4R7HVJ4_9ACTN</name>
<evidence type="ECO:0000256" key="6">
    <source>
        <dbReference type="SAM" id="MobiDB-lite"/>
    </source>
</evidence>
<protein>
    <submittedName>
        <fullName evidence="8">LysM repeat protein</fullName>
    </submittedName>
</protein>
<evidence type="ECO:0000313" key="9">
    <source>
        <dbReference type="Proteomes" id="UP000294558"/>
    </source>
</evidence>
<evidence type="ECO:0000256" key="1">
    <source>
        <dbReference type="ARBA" id="ARBA00004752"/>
    </source>
</evidence>
<keyword evidence="2" id="KW-0808">Transferase</keyword>
<feature type="region of interest" description="Disordered" evidence="6">
    <location>
        <begin position="1"/>
        <end position="27"/>
    </location>
</feature>
<dbReference type="CDD" id="cd16913">
    <property type="entry name" value="YkuD_like"/>
    <property type="match status" value="1"/>
</dbReference>
<dbReference type="EMBL" id="SOAU01000001">
    <property type="protein sequence ID" value="TDT14504.1"/>
    <property type="molecule type" value="Genomic_DNA"/>
</dbReference>
<dbReference type="GO" id="GO:0008360">
    <property type="term" value="P:regulation of cell shape"/>
    <property type="evidence" value="ECO:0007669"/>
    <property type="project" value="UniProtKB-KW"/>
</dbReference>
<gene>
    <name evidence="8" type="ORF">BDK89_0059</name>
</gene>
<keyword evidence="3" id="KW-0133">Cell shape</keyword>
<dbReference type="Gene3D" id="3.10.350.10">
    <property type="entry name" value="LysM domain"/>
    <property type="match status" value="1"/>
</dbReference>
<dbReference type="UniPathway" id="UPA00219"/>
<dbReference type="PROSITE" id="PS51782">
    <property type="entry name" value="LYSM"/>
    <property type="match status" value="1"/>
</dbReference>
<dbReference type="Pfam" id="PF01476">
    <property type="entry name" value="LysM"/>
    <property type="match status" value="1"/>
</dbReference>
<dbReference type="Proteomes" id="UP000294558">
    <property type="component" value="Unassembled WGS sequence"/>
</dbReference>
<proteinExistence type="predicted"/>
<dbReference type="GO" id="GO:0016740">
    <property type="term" value="F:transferase activity"/>
    <property type="evidence" value="ECO:0007669"/>
    <property type="project" value="UniProtKB-KW"/>
</dbReference>
<dbReference type="AlphaFoldDB" id="A0A4R7HVJ4"/>
<dbReference type="SUPFAM" id="SSF141523">
    <property type="entry name" value="L,D-transpeptidase catalytic domain-like"/>
    <property type="match status" value="1"/>
</dbReference>
<keyword evidence="4" id="KW-0573">Peptidoglycan synthesis</keyword>
<reference evidence="8 9" key="1">
    <citation type="submission" date="2019-03" db="EMBL/GenBank/DDBJ databases">
        <title>Sequencing the genomes of 1000 actinobacteria strains.</title>
        <authorList>
            <person name="Klenk H.-P."/>
        </authorList>
    </citation>
    <scope>NUCLEOTIDE SEQUENCE [LARGE SCALE GENOMIC DNA]</scope>
    <source>
        <strain evidence="8 9">DSM 18936</strain>
    </source>
</reference>
<dbReference type="GO" id="GO:0071555">
    <property type="term" value="P:cell wall organization"/>
    <property type="evidence" value="ECO:0007669"/>
    <property type="project" value="UniProtKB-KW"/>
</dbReference>
<dbReference type="Gene3D" id="2.40.440.10">
    <property type="entry name" value="L,D-transpeptidase catalytic domain-like"/>
    <property type="match status" value="1"/>
</dbReference>
<dbReference type="Pfam" id="PF03734">
    <property type="entry name" value="YkuD"/>
    <property type="match status" value="1"/>
</dbReference>
<accession>A0A4R7HVJ4</accession>
<comment type="caution">
    <text evidence="8">The sequence shown here is derived from an EMBL/GenBank/DDBJ whole genome shotgun (WGS) entry which is preliminary data.</text>
</comment>
<feature type="domain" description="LysM" evidence="7">
    <location>
        <begin position="99"/>
        <end position="144"/>
    </location>
</feature>
<comment type="pathway">
    <text evidence="1">Cell wall biogenesis; peptidoglycan biosynthesis.</text>
</comment>
<organism evidence="8 9">
    <name type="scientific">Ilumatobacter fluminis</name>
    <dbReference type="NCBI Taxonomy" id="467091"/>
    <lineage>
        <taxon>Bacteria</taxon>
        <taxon>Bacillati</taxon>
        <taxon>Actinomycetota</taxon>
        <taxon>Acidimicrobiia</taxon>
        <taxon>Acidimicrobiales</taxon>
        <taxon>Ilumatobacteraceae</taxon>
        <taxon>Ilumatobacter</taxon>
    </lineage>
</organism>
<keyword evidence="9" id="KW-1185">Reference proteome</keyword>
<dbReference type="InterPro" id="IPR036779">
    <property type="entry name" value="LysM_dom_sf"/>
</dbReference>
<keyword evidence="5" id="KW-0961">Cell wall biogenesis/degradation</keyword>
<dbReference type="GO" id="GO:0009252">
    <property type="term" value="P:peptidoglycan biosynthetic process"/>
    <property type="evidence" value="ECO:0007669"/>
    <property type="project" value="UniProtKB-UniPathway"/>
</dbReference>
<evidence type="ECO:0000256" key="3">
    <source>
        <dbReference type="ARBA" id="ARBA00022960"/>
    </source>
</evidence>
<evidence type="ECO:0000256" key="5">
    <source>
        <dbReference type="ARBA" id="ARBA00023316"/>
    </source>
</evidence>
<dbReference type="InterPro" id="IPR005490">
    <property type="entry name" value="LD_TPept_cat_dom"/>
</dbReference>
<dbReference type="InterPro" id="IPR018392">
    <property type="entry name" value="LysM"/>
</dbReference>
<dbReference type="InterPro" id="IPR038063">
    <property type="entry name" value="Transpep_catalytic_dom"/>
</dbReference>
<evidence type="ECO:0000256" key="2">
    <source>
        <dbReference type="ARBA" id="ARBA00022679"/>
    </source>
</evidence>
<dbReference type="CDD" id="cd00118">
    <property type="entry name" value="LysM"/>
    <property type="match status" value="1"/>
</dbReference>
<feature type="region of interest" description="Disordered" evidence="6">
    <location>
        <begin position="53"/>
        <end position="75"/>
    </location>
</feature>
<evidence type="ECO:0000259" key="7">
    <source>
        <dbReference type="PROSITE" id="PS51782"/>
    </source>
</evidence>
<evidence type="ECO:0000256" key="4">
    <source>
        <dbReference type="ARBA" id="ARBA00022984"/>
    </source>
</evidence>